<evidence type="ECO:0000256" key="3">
    <source>
        <dbReference type="ARBA" id="ARBA00022989"/>
    </source>
</evidence>
<dbReference type="Pfam" id="PF05705">
    <property type="entry name" value="DUF829"/>
    <property type="match status" value="1"/>
</dbReference>
<evidence type="ECO:0000256" key="6">
    <source>
        <dbReference type="ARBA" id="ARBA00037847"/>
    </source>
</evidence>
<dbReference type="Proteomes" id="UP001221757">
    <property type="component" value="Unassembled WGS sequence"/>
</dbReference>
<accession>A0AAD7DJU7</accession>
<comment type="subcellular location">
    <subcellularLocation>
        <location evidence="6">Endomembrane system</location>
        <topology evidence="6">Single-pass membrane protein</topology>
    </subcellularLocation>
    <subcellularLocation>
        <location evidence="1">Nucleus membrane</location>
    </subcellularLocation>
</comment>
<reference evidence="8" key="1">
    <citation type="submission" date="2023-03" db="EMBL/GenBank/DDBJ databases">
        <title>Massive genome expansion in bonnet fungi (Mycena s.s.) driven by repeated elements and novel gene families across ecological guilds.</title>
        <authorList>
            <consortium name="Lawrence Berkeley National Laboratory"/>
            <person name="Harder C.B."/>
            <person name="Miyauchi S."/>
            <person name="Viragh M."/>
            <person name="Kuo A."/>
            <person name="Thoen E."/>
            <person name="Andreopoulos B."/>
            <person name="Lu D."/>
            <person name="Skrede I."/>
            <person name="Drula E."/>
            <person name="Henrissat B."/>
            <person name="Morin E."/>
            <person name="Kohler A."/>
            <person name="Barry K."/>
            <person name="LaButti K."/>
            <person name="Morin E."/>
            <person name="Salamov A."/>
            <person name="Lipzen A."/>
            <person name="Mereny Z."/>
            <person name="Hegedus B."/>
            <person name="Baldrian P."/>
            <person name="Stursova M."/>
            <person name="Weitz H."/>
            <person name="Taylor A."/>
            <person name="Grigoriev I.V."/>
            <person name="Nagy L.G."/>
            <person name="Martin F."/>
            <person name="Kauserud H."/>
        </authorList>
    </citation>
    <scope>NUCLEOTIDE SEQUENCE</scope>
    <source>
        <strain evidence="8">CBHHK067</strain>
    </source>
</reference>
<keyword evidence="3" id="KW-1133">Transmembrane helix</keyword>
<dbReference type="AlphaFoldDB" id="A0AAD7DJU7"/>
<evidence type="ECO:0000313" key="9">
    <source>
        <dbReference type="Proteomes" id="UP001221757"/>
    </source>
</evidence>
<protein>
    <recommendedName>
        <fullName evidence="10">DUF829-domain-containing protein</fullName>
    </recommendedName>
</protein>
<evidence type="ECO:0000256" key="1">
    <source>
        <dbReference type="ARBA" id="ARBA00004126"/>
    </source>
</evidence>
<evidence type="ECO:0000256" key="2">
    <source>
        <dbReference type="ARBA" id="ARBA00022692"/>
    </source>
</evidence>
<sequence>MSAQQYSTNTTPGFPKDQSAGAPTVELLELGPDVSISYGDGTRTNTEDPRVIVLFGWMDAPTRLMTKYAMNHRYRWPSSDIAIVQSHPAFIWTSEEGRDEKLRPLANYLVSKVYRQPERAASGILLHVISNGGAFQLITLSRVLHSIVSSSSDIPRRNIRLATIIDSAPGTGEYSSLLTTLTTGVKSPAVKALTNVPVTLFYLVVRLRRAALGEENLFTDLHSRLQSPDLLPRSDSLAPRLYIYSIADAMVPFASVEKHISVLQSRSSAPFDIAVEKFTTSQHVLHERHDPARYWSAVRAVWERSAPVRTKL</sequence>
<gene>
    <name evidence="8" type="ORF">B0H17DRAFT_1199937</name>
</gene>
<evidence type="ECO:0000256" key="5">
    <source>
        <dbReference type="ARBA" id="ARBA00023242"/>
    </source>
</evidence>
<dbReference type="GO" id="GO:0031965">
    <property type="term" value="C:nuclear membrane"/>
    <property type="evidence" value="ECO:0007669"/>
    <property type="project" value="UniProtKB-SubCell"/>
</dbReference>
<evidence type="ECO:0000256" key="4">
    <source>
        <dbReference type="ARBA" id="ARBA00023136"/>
    </source>
</evidence>
<evidence type="ECO:0008006" key="10">
    <source>
        <dbReference type="Google" id="ProtNLM"/>
    </source>
</evidence>
<keyword evidence="5" id="KW-0539">Nucleus</keyword>
<keyword evidence="4" id="KW-0472">Membrane</keyword>
<keyword evidence="9" id="KW-1185">Reference proteome</keyword>
<evidence type="ECO:0000313" key="8">
    <source>
        <dbReference type="EMBL" id="KAJ7693431.1"/>
    </source>
</evidence>
<feature type="region of interest" description="Disordered" evidence="7">
    <location>
        <begin position="1"/>
        <end position="20"/>
    </location>
</feature>
<dbReference type="PANTHER" id="PTHR12265:SF30">
    <property type="entry name" value="TRANSMEMBRANE PROTEIN 53"/>
    <property type="match status" value="1"/>
</dbReference>
<evidence type="ECO:0000256" key="7">
    <source>
        <dbReference type="SAM" id="MobiDB-lite"/>
    </source>
</evidence>
<organism evidence="8 9">
    <name type="scientific">Mycena rosella</name>
    <name type="common">Pink bonnet</name>
    <name type="synonym">Agaricus rosellus</name>
    <dbReference type="NCBI Taxonomy" id="1033263"/>
    <lineage>
        <taxon>Eukaryota</taxon>
        <taxon>Fungi</taxon>
        <taxon>Dikarya</taxon>
        <taxon>Basidiomycota</taxon>
        <taxon>Agaricomycotina</taxon>
        <taxon>Agaricomycetes</taxon>
        <taxon>Agaricomycetidae</taxon>
        <taxon>Agaricales</taxon>
        <taxon>Marasmiineae</taxon>
        <taxon>Mycenaceae</taxon>
        <taxon>Mycena</taxon>
    </lineage>
</organism>
<proteinExistence type="predicted"/>
<feature type="compositionally biased region" description="Polar residues" evidence="7">
    <location>
        <begin position="1"/>
        <end position="12"/>
    </location>
</feature>
<dbReference type="InterPro" id="IPR008547">
    <property type="entry name" value="DUF829_TMEM53"/>
</dbReference>
<dbReference type="PANTHER" id="PTHR12265">
    <property type="entry name" value="TRANSMEMBRANE PROTEIN 53"/>
    <property type="match status" value="1"/>
</dbReference>
<comment type="caution">
    <text evidence="8">The sequence shown here is derived from an EMBL/GenBank/DDBJ whole genome shotgun (WGS) entry which is preliminary data.</text>
</comment>
<keyword evidence="2" id="KW-0812">Transmembrane</keyword>
<dbReference type="EMBL" id="JARKIE010000046">
    <property type="protein sequence ID" value="KAJ7693431.1"/>
    <property type="molecule type" value="Genomic_DNA"/>
</dbReference>
<name>A0AAD7DJU7_MYCRO</name>